<dbReference type="RefSeq" id="WP_268063020.1">
    <property type="nucleotide sequence ID" value="NZ_JAPQFJ010000035.1"/>
</dbReference>
<comment type="caution">
    <text evidence="1">The sequence shown here is derived from an EMBL/GenBank/DDBJ whole genome shotgun (WGS) entry which is preliminary data.</text>
</comment>
<sequence>MQEVYCHRPIDKVRIDYMKKALAYNVAIFYKLSQLLKESFRVE</sequence>
<proteinExistence type="predicted"/>
<keyword evidence="2" id="KW-1185">Reference proteome</keyword>
<organism evidence="1 2">
    <name type="scientific">Clostridium brassicae</name>
    <dbReference type="NCBI Taxonomy" id="2999072"/>
    <lineage>
        <taxon>Bacteria</taxon>
        <taxon>Bacillati</taxon>
        <taxon>Bacillota</taxon>
        <taxon>Clostridia</taxon>
        <taxon>Eubacteriales</taxon>
        <taxon>Clostridiaceae</taxon>
        <taxon>Clostridium</taxon>
    </lineage>
</organism>
<name>A0ABT4DE43_9CLOT</name>
<evidence type="ECO:0000313" key="1">
    <source>
        <dbReference type="EMBL" id="MCY6960583.1"/>
    </source>
</evidence>
<evidence type="ECO:0008006" key="3">
    <source>
        <dbReference type="Google" id="ProtNLM"/>
    </source>
</evidence>
<gene>
    <name evidence="1" type="ORF">OW729_18475</name>
</gene>
<protein>
    <recommendedName>
        <fullName evidence="3">Transposase</fullName>
    </recommendedName>
</protein>
<evidence type="ECO:0000313" key="2">
    <source>
        <dbReference type="Proteomes" id="UP001144612"/>
    </source>
</evidence>
<accession>A0ABT4DE43</accession>
<dbReference type="EMBL" id="JAPQFJ010000035">
    <property type="protein sequence ID" value="MCY6960583.1"/>
    <property type="molecule type" value="Genomic_DNA"/>
</dbReference>
<reference evidence="1" key="1">
    <citation type="submission" date="2022-12" db="EMBL/GenBank/DDBJ databases">
        <title>Clostridium sp. nov., isolated from industrial wastewater.</title>
        <authorList>
            <person name="Jiayan W."/>
        </authorList>
    </citation>
    <scope>NUCLEOTIDE SEQUENCE</scope>
    <source>
        <strain evidence="1">ZC22-4</strain>
    </source>
</reference>
<dbReference type="Proteomes" id="UP001144612">
    <property type="component" value="Unassembled WGS sequence"/>
</dbReference>